<dbReference type="InterPro" id="IPR000048">
    <property type="entry name" value="IQ_motif_EF-hand-BS"/>
</dbReference>
<dbReference type="Gene3D" id="1.20.5.190">
    <property type="match status" value="1"/>
</dbReference>
<feature type="compositionally biased region" description="Polar residues" evidence="2">
    <location>
        <begin position="280"/>
        <end position="292"/>
    </location>
</feature>
<evidence type="ECO:0000313" key="4">
    <source>
        <dbReference type="Proteomes" id="UP001209570"/>
    </source>
</evidence>
<gene>
    <name evidence="3" type="ORF">P43SY_006673</name>
</gene>
<sequence length="392" mass="44094">MLAFNSYGLQRSSGNNSSSHHSASAAVSLPPLSLGSPCGRGVGALALLRQPRSPFPPPPRAAHSLTKLELLQRHEHPLYRTTTGYDYGRHVELHQDSARSVPKHGRHAEFTHEFVAGPFQDTSLTSIDKSKQRAERWERKVEERTKQMRVKHEQLQQKLEARKEARKLERESRRREMAQRQRAAVAIQALFRGCHVRAQIRYEYQARATVAAVTIQRSFRAHIQVKRAKEVLASRRRARLDVFATKLQRASKRYLLRQDARRQATARRRERNGMSHKRVSSSSVAARHQQSGSRRRSTDEDAAAVIQRAVRGHLDRRAGNPRSTTSSALSSTAGDYSAKDESQSGPVLSGRSASSSFSSPAGSSAAKNRIARRAIVSMKHRKNDKSQRRINS</sequence>
<organism evidence="3 4">
    <name type="scientific">Pythium insidiosum</name>
    <name type="common">Pythiosis disease agent</name>
    <dbReference type="NCBI Taxonomy" id="114742"/>
    <lineage>
        <taxon>Eukaryota</taxon>
        <taxon>Sar</taxon>
        <taxon>Stramenopiles</taxon>
        <taxon>Oomycota</taxon>
        <taxon>Peronosporomycetes</taxon>
        <taxon>Pythiales</taxon>
        <taxon>Pythiaceae</taxon>
        <taxon>Pythium</taxon>
    </lineage>
</organism>
<dbReference type="Pfam" id="PF00612">
    <property type="entry name" value="IQ"/>
    <property type="match status" value="3"/>
</dbReference>
<comment type="caution">
    <text evidence="3">The sequence shown here is derived from an EMBL/GenBank/DDBJ whole genome shotgun (WGS) entry which is preliminary data.</text>
</comment>
<keyword evidence="4" id="KW-1185">Reference proteome</keyword>
<feature type="compositionally biased region" description="Low complexity" evidence="2">
    <location>
        <begin position="349"/>
        <end position="366"/>
    </location>
</feature>
<feature type="region of interest" description="Disordered" evidence="2">
    <location>
        <begin position="254"/>
        <end position="392"/>
    </location>
</feature>
<dbReference type="SMART" id="SM00015">
    <property type="entry name" value="IQ"/>
    <property type="match status" value="4"/>
</dbReference>
<dbReference type="Proteomes" id="UP001209570">
    <property type="component" value="Unassembled WGS sequence"/>
</dbReference>
<feature type="coiled-coil region" evidence="1">
    <location>
        <begin position="127"/>
        <end position="181"/>
    </location>
</feature>
<evidence type="ECO:0000256" key="2">
    <source>
        <dbReference type="SAM" id="MobiDB-lite"/>
    </source>
</evidence>
<keyword evidence="1" id="KW-0175">Coiled coil</keyword>
<protein>
    <submittedName>
        <fullName evidence="3">Uncharacterized protein</fullName>
    </submittedName>
</protein>
<proteinExistence type="predicted"/>
<evidence type="ECO:0000256" key="1">
    <source>
        <dbReference type="SAM" id="Coils"/>
    </source>
</evidence>
<dbReference type="PROSITE" id="PS50096">
    <property type="entry name" value="IQ"/>
    <property type="match status" value="3"/>
</dbReference>
<feature type="compositionally biased region" description="Low complexity" evidence="2">
    <location>
        <begin position="323"/>
        <end position="333"/>
    </location>
</feature>
<dbReference type="AlphaFoldDB" id="A0AAD5LJ81"/>
<reference evidence="3" key="1">
    <citation type="submission" date="2021-12" db="EMBL/GenBank/DDBJ databases">
        <title>Prjna785345.</title>
        <authorList>
            <person name="Rujirawat T."/>
            <person name="Krajaejun T."/>
        </authorList>
    </citation>
    <scope>NUCLEOTIDE SEQUENCE</scope>
    <source>
        <strain evidence="3">Pi057C3</strain>
    </source>
</reference>
<name>A0AAD5LJ81_PYTIN</name>
<dbReference type="EMBL" id="JAKCXM010000153">
    <property type="protein sequence ID" value="KAJ0400494.1"/>
    <property type="molecule type" value="Genomic_DNA"/>
</dbReference>
<accession>A0AAD5LJ81</accession>
<evidence type="ECO:0000313" key="3">
    <source>
        <dbReference type="EMBL" id="KAJ0400494.1"/>
    </source>
</evidence>
<feature type="compositionally biased region" description="Basic residues" evidence="2">
    <location>
        <begin position="264"/>
        <end position="279"/>
    </location>
</feature>